<dbReference type="InterPro" id="IPR032675">
    <property type="entry name" value="LRR_dom_sf"/>
</dbReference>
<evidence type="ECO:0000313" key="2">
    <source>
        <dbReference type="EMBL" id="KFH47660.1"/>
    </source>
</evidence>
<dbReference type="Proteomes" id="UP000029964">
    <property type="component" value="Unassembled WGS sequence"/>
</dbReference>
<dbReference type="HOGENOM" id="CLU_018589_0_1_1"/>
<feature type="compositionally biased region" description="Basic and acidic residues" evidence="1">
    <location>
        <begin position="11"/>
        <end position="20"/>
    </location>
</feature>
<dbReference type="EMBL" id="JPKY01000008">
    <property type="protein sequence ID" value="KFH47660.1"/>
    <property type="molecule type" value="Genomic_DNA"/>
</dbReference>
<accession>A0A086TE78</accession>
<protein>
    <submittedName>
        <fullName evidence="2">Uncharacterized protein</fullName>
    </submittedName>
</protein>
<evidence type="ECO:0000256" key="1">
    <source>
        <dbReference type="SAM" id="MobiDB-lite"/>
    </source>
</evidence>
<evidence type="ECO:0000313" key="3">
    <source>
        <dbReference type="Proteomes" id="UP000029964"/>
    </source>
</evidence>
<dbReference type="OrthoDB" id="5405297at2759"/>
<proteinExistence type="predicted"/>
<feature type="region of interest" description="Disordered" evidence="1">
    <location>
        <begin position="584"/>
        <end position="625"/>
    </location>
</feature>
<keyword evidence="3" id="KW-1185">Reference proteome</keyword>
<dbReference type="AlphaFoldDB" id="A0A086TE78"/>
<gene>
    <name evidence="2" type="ORF">ACRE_015760</name>
</gene>
<reference evidence="3" key="1">
    <citation type="journal article" date="2014" name="Genome Announc.">
        <title>Genome sequence and annotation of Acremonium chrysogenum, producer of the beta-lactam antibiotic cephalosporin C.</title>
        <authorList>
            <person name="Terfehr D."/>
            <person name="Dahlmann T.A."/>
            <person name="Specht T."/>
            <person name="Zadra I."/>
            <person name="Kuernsteiner H."/>
            <person name="Kueck U."/>
        </authorList>
    </citation>
    <scope>NUCLEOTIDE SEQUENCE [LARGE SCALE GENOMIC DNA]</scope>
    <source>
        <strain evidence="3">ATCC 11550 / CBS 779.69 / DSM 880 / IAM 14645 / JCM 23072 / IMI 49137</strain>
    </source>
</reference>
<comment type="caution">
    <text evidence="2">The sequence shown here is derived from an EMBL/GenBank/DDBJ whole genome shotgun (WGS) entry which is preliminary data.</text>
</comment>
<feature type="region of interest" description="Disordered" evidence="1">
    <location>
        <begin position="1"/>
        <end position="23"/>
    </location>
</feature>
<organism evidence="2 3">
    <name type="scientific">Hapsidospora chrysogenum (strain ATCC 11550 / CBS 779.69 / DSM 880 / IAM 14645 / JCM 23072 / IMI 49137)</name>
    <name type="common">Acremonium chrysogenum</name>
    <dbReference type="NCBI Taxonomy" id="857340"/>
    <lineage>
        <taxon>Eukaryota</taxon>
        <taxon>Fungi</taxon>
        <taxon>Dikarya</taxon>
        <taxon>Ascomycota</taxon>
        <taxon>Pezizomycotina</taxon>
        <taxon>Sordariomycetes</taxon>
        <taxon>Hypocreomycetidae</taxon>
        <taxon>Hypocreales</taxon>
        <taxon>Bionectriaceae</taxon>
        <taxon>Hapsidospora</taxon>
    </lineage>
</organism>
<sequence length="625" mass="68373">MRLFRRKDKKKSNDLDDFPTHHRGPLSAFPPTYLSSQLAAQLPPRVLQRIFAFVCPHACDETYETCEDSASDGGCMLCDLRDLAHCVRVNRQWRMNAVPVLYHSVRIDPVHYCKLEAVLAEKRKKTSRFDRNGIPEDPAQARLRLFRRTVRDDPTRLGKMVEFLKIPYMLRESCHVELAQTIAVLPNLHYVDLPEGMFADEPSFATLRLEVQARCPNIRKMTYGRGSEHSLAALASGRVWTHLEVLELNGVNIDPLTMRNVLGSLQYLRALKVSDSQSLSDEVLVAEDGLPSLPPLEELVLKDTPRVTVAGLMDYLAWLETQEALKVLTLKDTGVHPSNLGDILSVAPSLKTLAIQSKVSEAFPHAAGVPPMSSKSLETLRFEIQGASSAGPYASLESGYYGYLANSILGGGFPNLRTLYVLDDTMPDQLQGLPPPNAAFSATRVRSSSFTASSGRPNIPSMRLAPEGGISNYSPSNQHLRPRPLSNIPTANRFSSNNPFAAAAAARAPPTHTLEVFTKSDEMGKWNFARVSSVQAALEPPTSPGFVRDQSRRPVSGYGFGADVAGLGWESGEARRSVMVGSGTGAFLAVPGPEAAPPGGRGSTDSWRPRSSGGDSTRGSRDLWR</sequence>
<name>A0A086TE78_HAPC1</name>
<feature type="compositionally biased region" description="Basic residues" evidence="1">
    <location>
        <begin position="1"/>
        <end position="10"/>
    </location>
</feature>
<dbReference type="STRING" id="857340.A0A086TE78"/>
<dbReference type="SUPFAM" id="SSF52047">
    <property type="entry name" value="RNI-like"/>
    <property type="match status" value="1"/>
</dbReference>
<dbReference type="Gene3D" id="3.80.10.10">
    <property type="entry name" value="Ribonuclease Inhibitor"/>
    <property type="match status" value="1"/>
</dbReference>